<dbReference type="GO" id="GO:0000166">
    <property type="term" value="F:nucleotide binding"/>
    <property type="evidence" value="ECO:0007669"/>
    <property type="project" value="InterPro"/>
</dbReference>
<dbReference type="EMBL" id="OU963866">
    <property type="protein sequence ID" value="CAH0390038.1"/>
    <property type="molecule type" value="Genomic_DNA"/>
</dbReference>
<dbReference type="PANTHER" id="PTHR43818:SF11">
    <property type="entry name" value="BCDNA.GH03377"/>
    <property type="match status" value="1"/>
</dbReference>
<feature type="domain" description="Gfo/Idh/MocA-like oxidoreductase N-terminal" evidence="3">
    <location>
        <begin position="5"/>
        <end position="108"/>
    </location>
</feature>
<dbReference type="Gene3D" id="3.30.360.10">
    <property type="entry name" value="Dihydrodipicolinate Reductase, domain 2"/>
    <property type="match status" value="1"/>
</dbReference>
<organism evidence="5 6">
    <name type="scientific">Bemisia tabaci</name>
    <name type="common">Sweetpotato whitefly</name>
    <name type="synonym">Aleurodes tabaci</name>
    <dbReference type="NCBI Taxonomy" id="7038"/>
    <lineage>
        <taxon>Eukaryota</taxon>
        <taxon>Metazoa</taxon>
        <taxon>Ecdysozoa</taxon>
        <taxon>Arthropoda</taxon>
        <taxon>Hexapoda</taxon>
        <taxon>Insecta</taxon>
        <taxon>Pterygota</taxon>
        <taxon>Neoptera</taxon>
        <taxon>Paraneoptera</taxon>
        <taxon>Hemiptera</taxon>
        <taxon>Sternorrhyncha</taxon>
        <taxon>Aleyrodoidea</taxon>
        <taxon>Aleyrodidae</taxon>
        <taxon>Aleyrodinae</taxon>
        <taxon>Bemisia</taxon>
    </lineage>
</organism>
<dbReference type="PANTHER" id="PTHR43818">
    <property type="entry name" value="BCDNA.GH03377"/>
    <property type="match status" value="1"/>
</dbReference>
<dbReference type="InterPro" id="IPR055170">
    <property type="entry name" value="GFO_IDH_MocA-like_dom"/>
</dbReference>
<dbReference type="InterPro" id="IPR050463">
    <property type="entry name" value="Gfo/Idh/MocA_oxidrdct_glycsds"/>
</dbReference>
<dbReference type="GO" id="GO:0016491">
    <property type="term" value="F:oxidoreductase activity"/>
    <property type="evidence" value="ECO:0007669"/>
    <property type="project" value="UniProtKB-KW"/>
</dbReference>
<comment type="similarity">
    <text evidence="1">Belongs to the Gfo/Idh/MocA family.</text>
</comment>
<evidence type="ECO:0000256" key="2">
    <source>
        <dbReference type="ARBA" id="ARBA00023002"/>
    </source>
</evidence>
<evidence type="ECO:0000259" key="3">
    <source>
        <dbReference type="Pfam" id="PF01408"/>
    </source>
</evidence>
<dbReference type="SUPFAM" id="SSF51735">
    <property type="entry name" value="NAD(P)-binding Rossmann-fold domains"/>
    <property type="match status" value="1"/>
</dbReference>
<evidence type="ECO:0008006" key="7">
    <source>
        <dbReference type="Google" id="ProtNLM"/>
    </source>
</evidence>
<keyword evidence="2" id="KW-0560">Oxidoreductase</keyword>
<dbReference type="Pfam" id="PF01408">
    <property type="entry name" value="GFO_IDH_MocA"/>
    <property type="match status" value="1"/>
</dbReference>
<dbReference type="InterPro" id="IPR000683">
    <property type="entry name" value="Gfo/Idh/MocA-like_OxRdtase_N"/>
</dbReference>
<dbReference type="KEGG" id="btab:109042169"/>
<dbReference type="Pfam" id="PF22725">
    <property type="entry name" value="GFO_IDH_MocA_C3"/>
    <property type="match status" value="1"/>
</dbReference>
<feature type="domain" description="GFO/IDH/MocA-like oxidoreductase" evidence="4">
    <location>
        <begin position="130"/>
        <end position="263"/>
    </location>
</feature>
<evidence type="ECO:0000256" key="1">
    <source>
        <dbReference type="ARBA" id="ARBA00010928"/>
    </source>
</evidence>
<evidence type="ECO:0000313" key="5">
    <source>
        <dbReference type="EMBL" id="CAH0390038.1"/>
    </source>
</evidence>
<name>A0A9P0F6I5_BEMTA</name>
<dbReference type="AlphaFoldDB" id="A0A9P0F6I5"/>
<dbReference type="Gene3D" id="3.40.50.720">
    <property type="entry name" value="NAD(P)-binding Rossmann-like Domain"/>
    <property type="match status" value="1"/>
</dbReference>
<keyword evidence="6" id="KW-1185">Reference proteome</keyword>
<dbReference type="Proteomes" id="UP001152759">
    <property type="component" value="Chromosome 5"/>
</dbReference>
<reference evidence="5" key="1">
    <citation type="submission" date="2021-12" db="EMBL/GenBank/DDBJ databases">
        <authorList>
            <person name="King R."/>
        </authorList>
    </citation>
    <scope>NUCLEOTIDE SEQUENCE</scope>
</reference>
<sequence length="393" mass="43862">MLPGIGIFGTGNIVKVVVPFLREKGFKIEALWGRTVESAKEVAKELNIPFYTNKIDDVLLRKDVDLIFIVCSPNLHSQISVKALGIGKHVLCDKPGGLCQNDVLKMVKASQYYPSLISIVNHSLRFLPAFSQMKKYILDGFIGNSNEITVCDIRVQMGSLLHDKYDWLCDDKMGGGILTLVGSHVIDLVSHLISQRAARVHSVVRTFTKVTNQINGHRHITSPDFCVFQMEMDNGALVTVTLNNHLPGMFNQEVLVCGKLGHLAVRGGDLYAYKNTAQKEEVIYLDVEDMKHKYEQLNPVATNVIPKPYMKGLFKMIGALKEAFLPVEDKRGWIKEPVELAASFEDELYVQAVIDALRKSSMNREWVKVSILKEESDPNSMLSAAVRCSGISL</sequence>
<dbReference type="SUPFAM" id="SSF55347">
    <property type="entry name" value="Glyceraldehyde-3-phosphate dehydrogenase-like, C-terminal domain"/>
    <property type="match status" value="1"/>
</dbReference>
<accession>A0A9P0F6I5</accession>
<proteinExistence type="inferred from homology"/>
<gene>
    <name evidence="5" type="ORF">BEMITA_LOCUS8802</name>
</gene>
<evidence type="ECO:0000259" key="4">
    <source>
        <dbReference type="Pfam" id="PF22725"/>
    </source>
</evidence>
<protein>
    <recommendedName>
        <fullName evidence="7">Glucose-fructose oxidoreductase domain-containing protein 1</fullName>
    </recommendedName>
</protein>
<evidence type="ECO:0000313" key="6">
    <source>
        <dbReference type="Proteomes" id="UP001152759"/>
    </source>
</evidence>
<dbReference type="InterPro" id="IPR036291">
    <property type="entry name" value="NAD(P)-bd_dom_sf"/>
</dbReference>